<dbReference type="OrthoDB" id="2452727at2"/>
<keyword evidence="3" id="KW-1185">Reference proteome</keyword>
<gene>
    <name evidence="2" type="ORF">D8M03_05580</name>
</gene>
<reference evidence="2 3" key="1">
    <citation type="journal article" date="2016" name="Antonie Van Leeuwenhoek">
        <title>Lysinibacillus endophyticus sp. nov., an indole-3-acetic acid producing endophytic bacterium isolated from corn root (Zea mays cv. Xinken-5).</title>
        <authorList>
            <person name="Yu J."/>
            <person name="Guan X."/>
            <person name="Liu C."/>
            <person name="Xiang W."/>
            <person name="Yu Z."/>
            <person name="Liu X."/>
            <person name="Wang G."/>
        </authorList>
    </citation>
    <scope>NUCLEOTIDE SEQUENCE [LARGE SCALE GENOMIC DNA]</scope>
    <source>
        <strain evidence="2 3">DSM 100506</strain>
    </source>
</reference>
<evidence type="ECO:0008006" key="4">
    <source>
        <dbReference type="Google" id="ProtNLM"/>
    </source>
</evidence>
<proteinExistence type="predicted"/>
<feature type="region of interest" description="Disordered" evidence="1">
    <location>
        <begin position="139"/>
        <end position="166"/>
    </location>
</feature>
<evidence type="ECO:0000313" key="2">
    <source>
        <dbReference type="EMBL" id="RKQ18513.1"/>
    </source>
</evidence>
<dbReference type="EMBL" id="RBZN01000008">
    <property type="protein sequence ID" value="RKQ18513.1"/>
    <property type="molecule type" value="Genomic_DNA"/>
</dbReference>
<evidence type="ECO:0000313" key="3">
    <source>
        <dbReference type="Proteomes" id="UP000272238"/>
    </source>
</evidence>
<sequence length="166" mass="18469">MNKALLDTMVGQVIRVDRGGPNAAVGKLLKAGNDYFVLLTKKDGVILYTTHHVKSITLDSKDQGASSVTVPEGLEGLFDEDNLKGVLCKIGRRWVKINPEKLEGVLNEVCDDYLTIIFKEEIIYVSMFHLRNIIISGTSSSGEENNEESDNNESENSSGGRRRRRR</sequence>
<dbReference type="Proteomes" id="UP000272238">
    <property type="component" value="Unassembled WGS sequence"/>
</dbReference>
<protein>
    <recommendedName>
        <fullName evidence="4">Spore coat protein</fullName>
    </recommendedName>
</protein>
<feature type="compositionally biased region" description="Acidic residues" evidence="1">
    <location>
        <begin position="144"/>
        <end position="153"/>
    </location>
</feature>
<accession>A0A494Z7M1</accession>
<organism evidence="2 3">
    <name type="scientific">Ureibacillus endophyticus</name>
    <dbReference type="NCBI Taxonomy" id="1978490"/>
    <lineage>
        <taxon>Bacteria</taxon>
        <taxon>Bacillati</taxon>
        <taxon>Bacillota</taxon>
        <taxon>Bacilli</taxon>
        <taxon>Bacillales</taxon>
        <taxon>Caryophanaceae</taxon>
        <taxon>Ureibacillus</taxon>
    </lineage>
</organism>
<name>A0A494Z7M1_9BACL</name>
<dbReference type="AlphaFoldDB" id="A0A494Z7M1"/>
<comment type="caution">
    <text evidence="2">The sequence shown here is derived from an EMBL/GenBank/DDBJ whole genome shotgun (WGS) entry which is preliminary data.</text>
</comment>
<dbReference type="RefSeq" id="WP_121213784.1">
    <property type="nucleotide sequence ID" value="NZ_JAMYWW010000001.1"/>
</dbReference>
<evidence type="ECO:0000256" key="1">
    <source>
        <dbReference type="SAM" id="MobiDB-lite"/>
    </source>
</evidence>